<dbReference type="InterPro" id="IPR051888">
    <property type="entry name" value="UPF0148_domain"/>
</dbReference>
<feature type="chain" id="PRO_5030671994" evidence="2">
    <location>
        <begin position="31"/>
        <end position="343"/>
    </location>
</feature>
<evidence type="ECO:0000256" key="2">
    <source>
        <dbReference type="SAM" id="SignalP"/>
    </source>
</evidence>
<dbReference type="PANTHER" id="PTHR16537:SF1">
    <property type="entry name" value="PROTEIN ZNRD2"/>
    <property type="match status" value="1"/>
</dbReference>
<feature type="region of interest" description="Disordered" evidence="1">
    <location>
        <begin position="60"/>
        <end position="87"/>
    </location>
</feature>
<dbReference type="AlphaFoldDB" id="A0A7S2ASW0"/>
<feature type="region of interest" description="Disordered" evidence="1">
    <location>
        <begin position="255"/>
        <end position="284"/>
    </location>
</feature>
<evidence type="ECO:0000256" key="1">
    <source>
        <dbReference type="SAM" id="MobiDB-lite"/>
    </source>
</evidence>
<feature type="region of interest" description="Disordered" evidence="1">
    <location>
        <begin position="181"/>
        <end position="220"/>
    </location>
</feature>
<dbReference type="PANTHER" id="PTHR16537">
    <property type="entry name" value="SJOEGREN SYNDROME/SCLERODERMA AUTOANTIGEN 1"/>
    <property type="match status" value="1"/>
</dbReference>
<dbReference type="Pfam" id="PF06677">
    <property type="entry name" value="Auto_anti-p27"/>
    <property type="match status" value="2"/>
</dbReference>
<protein>
    <submittedName>
        <fullName evidence="3">Uncharacterized protein</fullName>
    </submittedName>
</protein>
<evidence type="ECO:0000313" key="3">
    <source>
        <dbReference type="EMBL" id="CAD9376545.1"/>
    </source>
</evidence>
<dbReference type="EMBL" id="HBGR01005634">
    <property type="protein sequence ID" value="CAD9376545.1"/>
    <property type="molecule type" value="Transcribed_RNA"/>
</dbReference>
<feature type="signal peptide" evidence="2">
    <location>
        <begin position="1"/>
        <end position="30"/>
    </location>
</feature>
<feature type="compositionally biased region" description="Low complexity" evidence="1">
    <location>
        <begin position="182"/>
        <end position="193"/>
    </location>
</feature>
<name>A0A7S2ASW0_9CHLO</name>
<gene>
    <name evidence="3" type="ORF">PPRO1471_LOCUS3805</name>
</gene>
<reference evidence="3" key="1">
    <citation type="submission" date="2021-01" db="EMBL/GenBank/DDBJ databases">
        <authorList>
            <person name="Corre E."/>
            <person name="Pelletier E."/>
            <person name="Niang G."/>
            <person name="Scheremetjew M."/>
            <person name="Finn R."/>
            <person name="Kale V."/>
            <person name="Holt S."/>
            <person name="Cochrane G."/>
            <person name="Meng A."/>
            <person name="Brown T."/>
            <person name="Cohen L."/>
        </authorList>
    </citation>
    <scope>NUCLEOTIDE SEQUENCE</scope>
    <source>
        <strain evidence="3">RCC733</strain>
    </source>
</reference>
<proteinExistence type="predicted"/>
<dbReference type="InterPro" id="IPR009563">
    <property type="entry name" value="SSSCA1"/>
</dbReference>
<feature type="compositionally biased region" description="Low complexity" evidence="1">
    <location>
        <begin position="256"/>
        <end position="281"/>
    </location>
</feature>
<accession>A0A7S2ASW0</accession>
<feature type="compositionally biased region" description="Acidic residues" evidence="1">
    <location>
        <begin position="206"/>
        <end position="218"/>
    </location>
</feature>
<sequence>MSSPPSTSQSLASLMLAGWTLLGDVCPVPACHTPLVRSRDASKYLCAKCNRDTRECVATSNVAGPTAPSPHKSVSAETTREREETTVSVVPRLAPPPQHVQAKLARDSAAELIAAKMLQGWALIDEHCPMDSCGHCPLVRSRDKTTKFCCGCDMPVVTEHTVPALPVPVPGTIDLRKANTLSASATSAAPPTTQKTRQLEQKKDEFEDDNEDDVDYDEQERQWDMARSKFYDSLASRQYYQPLPADELHAGIDSVPSAAATPPRPTATEAATTPGKQQQQQGYEEKLGQSIKAYATRSAYTLVKKLEVVRAALEEETDVERMGKLAASLAEVARAIQCARAIS</sequence>
<organism evidence="3">
    <name type="scientific">Pycnococcus provasolii</name>
    <dbReference type="NCBI Taxonomy" id="41880"/>
    <lineage>
        <taxon>Eukaryota</taxon>
        <taxon>Viridiplantae</taxon>
        <taxon>Chlorophyta</taxon>
        <taxon>Pseudoscourfieldiophyceae</taxon>
        <taxon>Pseudoscourfieldiales</taxon>
        <taxon>Pycnococcaceae</taxon>
        <taxon>Pycnococcus</taxon>
    </lineage>
</organism>
<keyword evidence="2" id="KW-0732">Signal</keyword>